<evidence type="ECO:0000313" key="2">
    <source>
        <dbReference type="EMBL" id="GJM49835.1"/>
    </source>
</evidence>
<evidence type="ECO:0000259" key="1">
    <source>
        <dbReference type="SMART" id="SM00860"/>
    </source>
</evidence>
<dbReference type="AlphaFoldDB" id="A0AAV5AVY0"/>
<dbReference type="RefSeq" id="WP_264846838.1">
    <property type="nucleotide sequence ID" value="NZ_BPMA01000031.1"/>
</dbReference>
<protein>
    <recommendedName>
        <fullName evidence="1">Knr4/Smi1-like domain-containing protein</fullName>
    </recommendedName>
</protein>
<accession>A0AAV5AVY0</accession>
<name>A0AAV5AVY0_9FLAO</name>
<dbReference type="EMBL" id="BQKB01000023">
    <property type="protein sequence ID" value="GJM53000.1"/>
    <property type="molecule type" value="Genomic_DNA"/>
</dbReference>
<dbReference type="Proteomes" id="UP001207736">
    <property type="component" value="Unassembled WGS sequence"/>
</dbReference>
<feature type="domain" description="Knr4/Smi1-like" evidence="1">
    <location>
        <begin position="41"/>
        <end position="212"/>
    </location>
</feature>
<proteinExistence type="predicted"/>
<dbReference type="InterPro" id="IPR016024">
    <property type="entry name" value="ARM-type_fold"/>
</dbReference>
<evidence type="ECO:0000313" key="4">
    <source>
        <dbReference type="Proteomes" id="UP001207736"/>
    </source>
</evidence>
<dbReference type="InterPro" id="IPR037883">
    <property type="entry name" value="Knr4/Smi1-like_sf"/>
</dbReference>
<dbReference type="SUPFAM" id="SSF160631">
    <property type="entry name" value="SMI1/KNR4-like"/>
    <property type="match status" value="1"/>
</dbReference>
<dbReference type="Gene3D" id="3.40.1580.10">
    <property type="entry name" value="SMI1/KNR4-like"/>
    <property type="match status" value="1"/>
</dbReference>
<reference evidence="2 5" key="1">
    <citation type="submission" date="2021-11" db="EMBL/GenBank/DDBJ databases">
        <title>Draft genome sequence of Capnocytophaga sp. strain KC07075 isolated from cat oral cavity.</title>
        <authorList>
            <person name="Suzuki M."/>
            <person name="Imaoka K."/>
            <person name="Kimura M."/>
            <person name="Morikawa S."/>
            <person name="Maeda K."/>
        </authorList>
    </citation>
    <scope>NUCLEOTIDE SEQUENCE</scope>
    <source>
        <strain evidence="2">KC07075</strain>
        <strain evidence="3 5">KC07079</strain>
    </source>
</reference>
<evidence type="ECO:0000313" key="3">
    <source>
        <dbReference type="EMBL" id="GJM53000.1"/>
    </source>
</evidence>
<organism evidence="2 4">
    <name type="scientific">Capnocytophaga catalasegens</name>
    <dbReference type="NCBI Taxonomy" id="1004260"/>
    <lineage>
        <taxon>Bacteria</taxon>
        <taxon>Pseudomonadati</taxon>
        <taxon>Bacteroidota</taxon>
        <taxon>Flavobacteriia</taxon>
        <taxon>Flavobacteriales</taxon>
        <taxon>Flavobacteriaceae</taxon>
        <taxon>Capnocytophaga</taxon>
    </lineage>
</organism>
<dbReference type="SMART" id="SM00860">
    <property type="entry name" value="SMI1_KNR4"/>
    <property type="match status" value="1"/>
</dbReference>
<comment type="caution">
    <text evidence="2">The sequence shown here is derived from an EMBL/GenBank/DDBJ whole genome shotgun (WGS) entry which is preliminary data.</text>
</comment>
<dbReference type="EMBL" id="BQKA01000013">
    <property type="protein sequence ID" value="GJM49835.1"/>
    <property type="molecule type" value="Genomic_DNA"/>
</dbReference>
<dbReference type="InterPro" id="IPR018958">
    <property type="entry name" value="Knr4/Smi1-like_dom"/>
</dbReference>
<gene>
    <name evidence="2" type="ORF">RCZ15_08100</name>
    <name evidence="3" type="ORF">RCZ16_13170</name>
</gene>
<dbReference type="Proteomes" id="UP001208692">
    <property type="component" value="Unassembled WGS sequence"/>
</dbReference>
<keyword evidence="5" id="KW-1185">Reference proteome</keyword>
<dbReference type="Pfam" id="PF09346">
    <property type="entry name" value="SMI1_KNR4"/>
    <property type="match status" value="1"/>
</dbReference>
<sequence length="467" mass="54329">MPPAFQLQIERINQKLSKLQQADPELKVFGARGHEYHRNPPMREDEVQAFETKYGLTLPECYRVFLLQVGDSSATIKDTIAGPYYGLYRLGVGTDDLVCESPELYLKMPCLLSPAMSDADWEHLTEPIQYNEEDEEFHPESEQKHIINVEDDYLDNWGKVFSGLLPLGTQGCTYYHALVLNGDFAGRVVNVNIDLQKPQFAYEANFLDWYERYLDEVLSGQLLSKHSSWFGYQRGDSLEVLLSVYEKSSDRQQKQEALAGIIYKKPPLPAPYLDEIERLLTLFPEDSYQLLQILTLSDYERAKPYLTKMATIDLKPVVQFLHWYYPNKKSEWVSVVKEQLPQITDEETFRFATYTLTEQPTDFGECLLPFTSHPDPQFRITAFYTLNQSINMENYLPTFIKGLEDTNNDVLRTTLQATNNIHNEQLLPYYQKIAKRFPTETDHILSNLEHCLKKYELTIDQLLKMQF</sequence>
<dbReference type="SUPFAM" id="SSF48371">
    <property type="entry name" value="ARM repeat"/>
    <property type="match status" value="1"/>
</dbReference>
<evidence type="ECO:0000313" key="5">
    <source>
        <dbReference type="Proteomes" id="UP001208692"/>
    </source>
</evidence>